<name>A0A426YFS6_ENSVE</name>
<keyword evidence="1" id="KW-1133">Transmembrane helix</keyword>
<evidence type="ECO:0000313" key="2">
    <source>
        <dbReference type="EMBL" id="RRT50612.1"/>
    </source>
</evidence>
<reference evidence="2 3" key="1">
    <citation type="journal article" date="2014" name="Agronomy (Basel)">
        <title>A Draft Genome Sequence for Ensete ventricosum, the Drought-Tolerant Tree Against Hunger.</title>
        <authorList>
            <person name="Harrison J."/>
            <person name="Moore K.A."/>
            <person name="Paszkiewicz K."/>
            <person name="Jones T."/>
            <person name="Grant M."/>
            <person name="Ambacheew D."/>
            <person name="Muzemil S."/>
            <person name="Studholme D.J."/>
        </authorList>
    </citation>
    <scope>NUCLEOTIDE SEQUENCE [LARGE SCALE GENOMIC DNA]</scope>
</reference>
<dbReference type="AlphaFoldDB" id="A0A426YFS6"/>
<proteinExistence type="predicted"/>
<accession>A0A426YFS6</accession>
<dbReference type="EMBL" id="AMZH03012671">
    <property type="protein sequence ID" value="RRT50612.1"/>
    <property type="molecule type" value="Genomic_DNA"/>
</dbReference>
<dbReference type="PANTHER" id="PTHR31061:SF5">
    <property type="entry name" value="HEPARAN-ALPHA-GLUCOSAMINIDE N-ACETYLTRANSFERASE CATALYTIC DOMAIN-CONTAINING PROTEIN"/>
    <property type="match status" value="1"/>
</dbReference>
<comment type="caution">
    <text evidence="2">The sequence shown here is derived from an EMBL/GenBank/DDBJ whole genome shotgun (WGS) entry which is preliminary data.</text>
</comment>
<evidence type="ECO:0000313" key="3">
    <source>
        <dbReference type="Proteomes" id="UP000287651"/>
    </source>
</evidence>
<dbReference type="PANTHER" id="PTHR31061">
    <property type="entry name" value="LD22376P"/>
    <property type="match status" value="1"/>
</dbReference>
<feature type="transmembrane region" description="Helical" evidence="1">
    <location>
        <begin position="73"/>
        <end position="92"/>
    </location>
</feature>
<keyword evidence="1" id="KW-0812">Transmembrane</keyword>
<sequence>MLSKANRQSLHCFQVKCGVRGDLDPACNAVGYVDRAVWGINHLYAQPVWIRSRVHWIQRHVFVEVWHSERLGMLLYVLFAEIVFWAVVAGILHKLGLYWKL</sequence>
<dbReference type="Proteomes" id="UP000287651">
    <property type="component" value="Unassembled WGS sequence"/>
</dbReference>
<protein>
    <submittedName>
        <fullName evidence="2">Uncharacterized protein</fullName>
    </submittedName>
</protein>
<evidence type="ECO:0000256" key="1">
    <source>
        <dbReference type="SAM" id="Phobius"/>
    </source>
</evidence>
<organism evidence="2 3">
    <name type="scientific">Ensete ventricosum</name>
    <name type="common">Abyssinian banana</name>
    <name type="synonym">Musa ensete</name>
    <dbReference type="NCBI Taxonomy" id="4639"/>
    <lineage>
        <taxon>Eukaryota</taxon>
        <taxon>Viridiplantae</taxon>
        <taxon>Streptophyta</taxon>
        <taxon>Embryophyta</taxon>
        <taxon>Tracheophyta</taxon>
        <taxon>Spermatophyta</taxon>
        <taxon>Magnoliopsida</taxon>
        <taxon>Liliopsida</taxon>
        <taxon>Zingiberales</taxon>
        <taxon>Musaceae</taxon>
        <taxon>Ensete</taxon>
    </lineage>
</organism>
<keyword evidence="1" id="KW-0472">Membrane</keyword>
<gene>
    <name evidence="2" type="ORF">B296_00026942</name>
</gene>